<protein>
    <submittedName>
        <fullName evidence="1">Uncharacterized protein</fullName>
    </submittedName>
</protein>
<dbReference type="AlphaFoldDB" id="A0A815SE93"/>
<comment type="caution">
    <text evidence="1">The sequence shown here is derived from an EMBL/GenBank/DDBJ whole genome shotgun (WGS) entry which is preliminary data.</text>
</comment>
<evidence type="ECO:0000313" key="2">
    <source>
        <dbReference type="Proteomes" id="UP000663882"/>
    </source>
</evidence>
<gene>
    <name evidence="1" type="ORF">RFH988_LOCUS38403</name>
</gene>
<name>A0A815SE93_9BILA</name>
<sequence>MGAFVLCWLSKLRKFEGIAYNSLADTNFIIQETISSNLSPNEYNSNVFEIRITTDDLLTSISLIESCNVMWTFDSTSKGFEGLEFITHQKTGKNYLLASCEANKCTIQSRFEQAVANLENERLVVLEKHETTQNNSCQWVLVGTINLPSNLKFLDYSAVSTYSQKSSTYIAITSQENSQVWIGIVEEIDQCPFFHITSTEKTDVHNLPRTIVNGNICQIEYCNIEGVS</sequence>
<dbReference type="OrthoDB" id="340166at2759"/>
<dbReference type="EMBL" id="CAJNOO010009330">
    <property type="protein sequence ID" value="CAF1491040.1"/>
    <property type="molecule type" value="Genomic_DNA"/>
</dbReference>
<dbReference type="Proteomes" id="UP000663882">
    <property type="component" value="Unassembled WGS sequence"/>
</dbReference>
<organism evidence="1 2">
    <name type="scientific">Rotaria sordida</name>
    <dbReference type="NCBI Taxonomy" id="392033"/>
    <lineage>
        <taxon>Eukaryota</taxon>
        <taxon>Metazoa</taxon>
        <taxon>Spiralia</taxon>
        <taxon>Gnathifera</taxon>
        <taxon>Rotifera</taxon>
        <taxon>Eurotatoria</taxon>
        <taxon>Bdelloidea</taxon>
        <taxon>Philodinida</taxon>
        <taxon>Philodinidae</taxon>
        <taxon>Rotaria</taxon>
    </lineage>
</organism>
<proteinExistence type="predicted"/>
<accession>A0A815SE93</accession>
<reference evidence="1" key="1">
    <citation type="submission" date="2021-02" db="EMBL/GenBank/DDBJ databases">
        <authorList>
            <person name="Nowell W R."/>
        </authorList>
    </citation>
    <scope>NUCLEOTIDE SEQUENCE</scope>
</reference>
<evidence type="ECO:0000313" key="1">
    <source>
        <dbReference type="EMBL" id="CAF1491040.1"/>
    </source>
</evidence>